<evidence type="ECO:0000313" key="9">
    <source>
        <dbReference type="Proteomes" id="UP000253094"/>
    </source>
</evidence>
<dbReference type="OrthoDB" id="9807815at2"/>
<name>A0A367FU94_9ACTN</name>
<dbReference type="GO" id="GO:0000271">
    <property type="term" value="P:polysaccharide biosynthetic process"/>
    <property type="evidence" value="ECO:0007669"/>
    <property type="project" value="InterPro"/>
</dbReference>
<keyword evidence="3 6" id="KW-0812">Transmembrane</keyword>
<sequence length="141" mass="15124">MSGLGERRAALAGEVAKFGAVGVVATLVDIGGFNLLHYALGWGPPAAKVAGTVAATTFAYLANRHWTWHDRARGGVGREYLLFFVLNGLALLAGLACVAFTERVLGLRDPVSLNLANLAGYALGTLFRFWSYRRWVFLAPA</sequence>
<dbReference type="Proteomes" id="UP000253094">
    <property type="component" value="Unassembled WGS sequence"/>
</dbReference>
<dbReference type="Pfam" id="PF04138">
    <property type="entry name" value="GtrA_DPMS_TM"/>
    <property type="match status" value="1"/>
</dbReference>
<feature type="transmembrane region" description="Helical" evidence="6">
    <location>
        <begin position="80"/>
        <end position="101"/>
    </location>
</feature>
<feature type="domain" description="GtrA/DPMS transmembrane" evidence="7">
    <location>
        <begin position="17"/>
        <end position="137"/>
    </location>
</feature>
<proteinExistence type="inferred from homology"/>
<feature type="transmembrane region" description="Helical" evidence="6">
    <location>
        <begin position="113"/>
        <end position="130"/>
    </location>
</feature>
<evidence type="ECO:0000256" key="6">
    <source>
        <dbReference type="SAM" id="Phobius"/>
    </source>
</evidence>
<dbReference type="RefSeq" id="WP_114026944.1">
    <property type="nucleotide sequence ID" value="NZ_QOIL01000001.1"/>
</dbReference>
<dbReference type="InterPro" id="IPR051401">
    <property type="entry name" value="GtrA_CellWall_Glycosyl"/>
</dbReference>
<gene>
    <name evidence="8" type="ORF">DQ384_02320</name>
</gene>
<protein>
    <submittedName>
        <fullName evidence="8">GtrA family protein</fullName>
    </submittedName>
</protein>
<keyword evidence="4 6" id="KW-1133">Transmembrane helix</keyword>
<evidence type="ECO:0000256" key="2">
    <source>
        <dbReference type="ARBA" id="ARBA00009399"/>
    </source>
</evidence>
<keyword evidence="5 6" id="KW-0472">Membrane</keyword>
<evidence type="ECO:0000256" key="1">
    <source>
        <dbReference type="ARBA" id="ARBA00004141"/>
    </source>
</evidence>
<comment type="similarity">
    <text evidence="2">Belongs to the GtrA family.</text>
</comment>
<organism evidence="8 9">
    <name type="scientific">Sphaerisporangium album</name>
    <dbReference type="NCBI Taxonomy" id="509200"/>
    <lineage>
        <taxon>Bacteria</taxon>
        <taxon>Bacillati</taxon>
        <taxon>Actinomycetota</taxon>
        <taxon>Actinomycetes</taxon>
        <taxon>Streptosporangiales</taxon>
        <taxon>Streptosporangiaceae</taxon>
        <taxon>Sphaerisporangium</taxon>
    </lineage>
</organism>
<evidence type="ECO:0000256" key="3">
    <source>
        <dbReference type="ARBA" id="ARBA00022692"/>
    </source>
</evidence>
<reference evidence="8 9" key="1">
    <citation type="submission" date="2018-06" db="EMBL/GenBank/DDBJ databases">
        <title>Sphaerisporangium craniellae sp. nov., isolated from a marine sponge in the South China Sea.</title>
        <authorList>
            <person name="Li L."/>
        </authorList>
    </citation>
    <scope>NUCLEOTIDE SEQUENCE [LARGE SCALE GENOMIC DNA]</scope>
    <source>
        <strain evidence="8 9">CCTCC AA 208026</strain>
    </source>
</reference>
<dbReference type="PANTHER" id="PTHR38459:SF1">
    <property type="entry name" value="PROPHAGE BACTOPRENOL-LINKED GLUCOSE TRANSLOCASE HOMOLOG"/>
    <property type="match status" value="1"/>
</dbReference>
<dbReference type="EMBL" id="QOIL01000001">
    <property type="protein sequence ID" value="RCG33280.1"/>
    <property type="molecule type" value="Genomic_DNA"/>
</dbReference>
<accession>A0A367FU94</accession>
<dbReference type="AlphaFoldDB" id="A0A367FU94"/>
<evidence type="ECO:0000256" key="5">
    <source>
        <dbReference type="ARBA" id="ARBA00023136"/>
    </source>
</evidence>
<keyword evidence="9" id="KW-1185">Reference proteome</keyword>
<dbReference type="GO" id="GO:0005886">
    <property type="term" value="C:plasma membrane"/>
    <property type="evidence" value="ECO:0007669"/>
    <property type="project" value="TreeGrafter"/>
</dbReference>
<dbReference type="InterPro" id="IPR007267">
    <property type="entry name" value="GtrA_DPMS_TM"/>
</dbReference>
<dbReference type="PANTHER" id="PTHR38459">
    <property type="entry name" value="PROPHAGE BACTOPRENOL-LINKED GLUCOSE TRANSLOCASE HOMOLOG"/>
    <property type="match status" value="1"/>
</dbReference>
<evidence type="ECO:0000256" key="4">
    <source>
        <dbReference type="ARBA" id="ARBA00022989"/>
    </source>
</evidence>
<comment type="subcellular location">
    <subcellularLocation>
        <location evidence="1">Membrane</location>
        <topology evidence="1">Multi-pass membrane protein</topology>
    </subcellularLocation>
</comment>
<comment type="caution">
    <text evidence="8">The sequence shown here is derived from an EMBL/GenBank/DDBJ whole genome shotgun (WGS) entry which is preliminary data.</text>
</comment>
<evidence type="ECO:0000259" key="7">
    <source>
        <dbReference type="Pfam" id="PF04138"/>
    </source>
</evidence>
<evidence type="ECO:0000313" key="8">
    <source>
        <dbReference type="EMBL" id="RCG33280.1"/>
    </source>
</evidence>